<protein>
    <submittedName>
        <fullName evidence="3">Uroporphyrinogen-III synthase HemD-domain-containing protein</fullName>
    </submittedName>
</protein>
<organism evidence="3 4">
    <name type="scientific">Dunaliella salina</name>
    <name type="common">Green alga</name>
    <name type="synonym">Protococcus salinus</name>
    <dbReference type="NCBI Taxonomy" id="3046"/>
    <lineage>
        <taxon>Eukaryota</taxon>
        <taxon>Viridiplantae</taxon>
        <taxon>Chlorophyta</taxon>
        <taxon>core chlorophytes</taxon>
        <taxon>Chlorophyceae</taxon>
        <taxon>CS clade</taxon>
        <taxon>Chlamydomonadales</taxon>
        <taxon>Dunaliellaceae</taxon>
        <taxon>Dunaliella</taxon>
    </lineage>
</organism>
<feature type="compositionally biased region" description="Polar residues" evidence="1">
    <location>
        <begin position="1"/>
        <end position="13"/>
    </location>
</feature>
<dbReference type="InterPro" id="IPR003754">
    <property type="entry name" value="4pyrrol_synth_uPrphyn_synth"/>
</dbReference>
<dbReference type="Gene3D" id="3.40.50.10090">
    <property type="match status" value="2"/>
</dbReference>
<accession>A0ABQ7H3S4</accession>
<evidence type="ECO:0000259" key="2">
    <source>
        <dbReference type="Pfam" id="PF02602"/>
    </source>
</evidence>
<keyword evidence="4" id="KW-1185">Reference proteome</keyword>
<dbReference type="PANTHER" id="PTHR38020">
    <property type="entry name" value="UROPORPHYRINOGEN-III SYNTHASE"/>
    <property type="match status" value="1"/>
</dbReference>
<dbReference type="SUPFAM" id="SSF69618">
    <property type="entry name" value="HemD-like"/>
    <property type="match status" value="1"/>
</dbReference>
<evidence type="ECO:0000313" key="3">
    <source>
        <dbReference type="EMBL" id="KAF5841511.1"/>
    </source>
</evidence>
<name>A0ABQ7H3S4_DUNSA</name>
<dbReference type="Proteomes" id="UP000815325">
    <property type="component" value="Unassembled WGS sequence"/>
</dbReference>
<feature type="domain" description="Tetrapyrrole biosynthesis uroporphyrinogen III synthase" evidence="2">
    <location>
        <begin position="87"/>
        <end position="349"/>
    </location>
</feature>
<sequence>MQKTGSVFASQHGNFVPERQLRGPLSRLKWTEHAGRQDRPAAMHAQSARAIHLPDESGRDPIPSEKDLPMLHKRVMVTAPRQYAHKLAGQLLLAGARPLWVPSVAINPVSPEKLGSLDAALHALITEPHHHPYTHIAFTSKNGIYATLQRAAELCEDLQQGHALGLDSSGLDAAAQAILKSGVKLCALGADGDVLLRAGLPVHVSPAEASTLGLVQELKTLDEAQGARILCPVPLVASPLVEPKVVPRFLAALSEAGAHAERVDAYETSAGCSSSACALEMDALRAGHIDAIAFSSTAEAQGLKGIYGEGLKDVLLSHNVVLAAHGPYTRDGVQEVLGMPVSVVSHNFKTFEGLVLALEEAFRLQQEHEGSGLKLG</sequence>
<dbReference type="CDD" id="cd06578">
    <property type="entry name" value="HemD"/>
    <property type="match status" value="1"/>
</dbReference>
<dbReference type="Pfam" id="PF02602">
    <property type="entry name" value="HEM4"/>
    <property type="match status" value="1"/>
</dbReference>
<feature type="region of interest" description="Disordered" evidence="1">
    <location>
        <begin position="1"/>
        <end position="20"/>
    </location>
</feature>
<dbReference type="InterPro" id="IPR036108">
    <property type="entry name" value="4pyrrol_syn_uPrphyn_synt_sf"/>
</dbReference>
<proteinExistence type="predicted"/>
<reference evidence="3" key="1">
    <citation type="submission" date="2017-08" db="EMBL/GenBank/DDBJ databases">
        <authorList>
            <person name="Polle J.E."/>
            <person name="Barry K."/>
            <person name="Cushman J."/>
            <person name="Schmutz J."/>
            <person name="Tran D."/>
            <person name="Hathwaick L.T."/>
            <person name="Yim W.C."/>
            <person name="Jenkins J."/>
            <person name="Mckie-Krisberg Z.M."/>
            <person name="Prochnik S."/>
            <person name="Lindquist E."/>
            <person name="Dockter R.B."/>
            <person name="Adam C."/>
            <person name="Molina H."/>
            <person name="Bunkerborg J."/>
            <person name="Jin E."/>
            <person name="Buchheim M."/>
            <person name="Magnuson J."/>
        </authorList>
    </citation>
    <scope>NUCLEOTIDE SEQUENCE</scope>
    <source>
        <strain evidence="3">CCAP 19/18</strain>
    </source>
</reference>
<evidence type="ECO:0000256" key="1">
    <source>
        <dbReference type="SAM" id="MobiDB-lite"/>
    </source>
</evidence>
<evidence type="ECO:0000313" key="4">
    <source>
        <dbReference type="Proteomes" id="UP000815325"/>
    </source>
</evidence>
<dbReference type="EMBL" id="MU069483">
    <property type="protein sequence ID" value="KAF5841511.1"/>
    <property type="molecule type" value="Genomic_DNA"/>
</dbReference>
<comment type="caution">
    <text evidence="3">The sequence shown here is derived from an EMBL/GenBank/DDBJ whole genome shotgun (WGS) entry which is preliminary data.</text>
</comment>
<dbReference type="PANTHER" id="PTHR38020:SF1">
    <property type="entry name" value="UROPORPHYRINOGEN-III SYNTHASE"/>
    <property type="match status" value="1"/>
</dbReference>
<gene>
    <name evidence="3" type="ORF">DUNSADRAFT_12439</name>
</gene>